<dbReference type="Proteomes" id="UP000198767">
    <property type="component" value="Unassembled WGS sequence"/>
</dbReference>
<gene>
    <name evidence="2" type="ORF">SAMN04488118_105288</name>
</gene>
<protein>
    <submittedName>
        <fullName evidence="2">Uncharacterized protein</fullName>
    </submittedName>
</protein>
<keyword evidence="1" id="KW-0472">Membrane</keyword>
<dbReference type="RefSeq" id="WP_139163192.1">
    <property type="nucleotide sequence ID" value="NZ_CANLDO010000027.1"/>
</dbReference>
<reference evidence="2 3" key="1">
    <citation type="submission" date="2016-10" db="EMBL/GenBank/DDBJ databases">
        <authorList>
            <person name="de Groot N.N."/>
        </authorList>
    </citation>
    <scope>NUCLEOTIDE SEQUENCE [LARGE SCALE GENOMIC DNA]</scope>
    <source>
        <strain evidence="2 3">U95</strain>
    </source>
</reference>
<dbReference type="AlphaFoldDB" id="A0A1G5QS03"/>
<keyword evidence="1" id="KW-0812">Transmembrane</keyword>
<keyword evidence="1" id="KW-1133">Transmembrane helix</keyword>
<proteinExistence type="predicted"/>
<evidence type="ECO:0000313" key="2">
    <source>
        <dbReference type="EMBL" id="SCZ64664.1"/>
    </source>
</evidence>
<dbReference type="EMBL" id="FMWG01000005">
    <property type="protein sequence ID" value="SCZ64664.1"/>
    <property type="molecule type" value="Genomic_DNA"/>
</dbReference>
<evidence type="ECO:0000256" key="1">
    <source>
        <dbReference type="SAM" id="Phobius"/>
    </source>
</evidence>
<evidence type="ECO:0000313" key="3">
    <source>
        <dbReference type="Proteomes" id="UP000198767"/>
    </source>
</evidence>
<feature type="transmembrane region" description="Helical" evidence="1">
    <location>
        <begin position="30"/>
        <end position="52"/>
    </location>
</feature>
<organism evidence="2 3">
    <name type="scientific">Epibacterium ulvae</name>
    <dbReference type="NCBI Taxonomy" id="1156985"/>
    <lineage>
        <taxon>Bacteria</taxon>
        <taxon>Pseudomonadati</taxon>
        <taxon>Pseudomonadota</taxon>
        <taxon>Alphaproteobacteria</taxon>
        <taxon>Rhodobacterales</taxon>
        <taxon>Roseobacteraceae</taxon>
        <taxon>Epibacterium</taxon>
    </lineage>
</organism>
<keyword evidence="3" id="KW-1185">Reference proteome</keyword>
<dbReference type="STRING" id="1156985.SAMN04488118_105288"/>
<sequence length="62" mass="6572">MEKIWISTLVGALTGGLVGSTCILILSAPLWSLIVIYPIVGALASALIYGVWSRSERKQALA</sequence>
<accession>A0A1G5QS03</accession>
<name>A0A1G5QS03_9RHOB</name>